<keyword evidence="4 8" id="KW-0812">Transmembrane</keyword>
<evidence type="ECO:0000256" key="8">
    <source>
        <dbReference type="SAM" id="Phobius"/>
    </source>
</evidence>
<feature type="transmembrane region" description="Helical" evidence="8">
    <location>
        <begin position="192"/>
        <end position="212"/>
    </location>
</feature>
<dbReference type="InterPro" id="IPR036259">
    <property type="entry name" value="MFS_trans_sf"/>
</dbReference>
<dbReference type="GO" id="GO:0008643">
    <property type="term" value="P:carbohydrate transport"/>
    <property type="evidence" value="ECO:0007669"/>
    <property type="project" value="InterPro"/>
</dbReference>
<evidence type="ECO:0000313" key="9">
    <source>
        <dbReference type="EMBL" id="MWV46504.1"/>
    </source>
</evidence>
<dbReference type="SUPFAM" id="SSF103473">
    <property type="entry name" value="MFS general substrate transporter"/>
    <property type="match status" value="1"/>
</dbReference>
<comment type="caution">
    <text evidence="9">The sequence shown here is derived from an EMBL/GenBank/DDBJ whole genome shotgun (WGS) entry which is preliminary data.</text>
</comment>
<keyword evidence="3" id="KW-1003">Cell membrane</keyword>
<dbReference type="NCBIfam" id="TIGR00792">
    <property type="entry name" value="gph"/>
    <property type="match status" value="1"/>
</dbReference>
<gene>
    <name evidence="9" type="ORF">GRF59_23135</name>
</gene>
<feature type="transmembrane region" description="Helical" evidence="8">
    <location>
        <begin position="164"/>
        <end position="186"/>
    </location>
</feature>
<dbReference type="InterPro" id="IPR039672">
    <property type="entry name" value="MFS_2"/>
</dbReference>
<dbReference type="RefSeq" id="WP_160500080.1">
    <property type="nucleotide sequence ID" value="NZ_WUBI01000004.1"/>
</dbReference>
<keyword evidence="7 8" id="KW-0472">Membrane</keyword>
<sequence>MEAQAQKNLGASVYGRLSSFRMMGYGLGDAANNFVWGMTSVYLMFFYTDVYGISPGAVASLFLVARFLDAIFDPVIGMIVDKTNSRWGRFRPYLLFGSIPLSLMFVLCFSTPHMGDTGKLVYAYVTYILLGLLYSLVNIPYSAMSPVITQDQRDRTKLMTYRMIFANTAMLIVSYATSPLASWFGGDNTAKGYQYTVGLYAIVAIVLLLGCFKSTQERIPIQKEVSTKAGLKTLAQNRPLLLASFAMMLSGGANTIFLAIPAYYFKYNVGREELAAYYIPVVLLAGMVGMACVPFVEKRIGKKNTLQLSFLITIIGSICLYFTNYSNVPLIFVFSSVIGLTLTVPWVVGWTMAADSVDYGEWKTGVRAEGISYASFSFAQKVATALAGSLSGILLTVTGYVANQQQTSTALHGIGFSLTLAPAILTFGAMVLIFFYNLSDRKYAEIIQELEKRKSVQS</sequence>
<dbReference type="GO" id="GO:0005886">
    <property type="term" value="C:plasma membrane"/>
    <property type="evidence" value="ECO:0007669"/>
    <property type="project" value="UniProtKB-SubCell"/>
</dbReference>
<dbReference type="Pfam" id="PF13347">
    <property type="entry name" value="MFS_2"/>
    <property type="match status" value="1"/>
</dbReference>
<keyword evidence="6 8" id="KW-1133">Transmembrane helix</keyword>
<dbReference type="PANTHER" id="PTHR11328">
    <property type="entry name" value="MAJOR FACILITATOR SUPERFAMILY DOMAIN-CONTAINING PROTEIN"/>
    <property type="match status" value="1"/>
</dbReference>
<feature type="transmembrane region" description="Helical" evidence="8">
    <location>
        <begin position="93"/>
        <end position="115"/>
    </location>
</feature>
<feature type="transmembrane region" description="Helical" evidence="8">
    <location>
        <begin position="277"/>
        <end position="296"/>
    </location>
</feature>
<dbReference type="GO" id="GO:0006814">
    <property type="term" value="P:sodium ion transport"/>
    <property type="evidence" value="ECO:0007669"/>
    <property type="project" value="InterPro"/>
</dbReference>
<name>A0A7X3LKI1_9BACL</name>
<comment type="subcellular location">
    <subcellularLocation>
        <location evidence="1">Cell membrane</location>
        <topology evidence="1">Multi-pass membrane protein</topology>
    </subcellularLocation>
</comment>
<dbReference type="CDD" id="cd17332">
    <property type="entry name" value="MFS_MelB_like"/>
    <property type="match status" value="1"/>
</dbReference>
<dbReference type="InterPro" id="IPR018043">
    <property type="entry name" value="Na/Gal_symport_CS"/>
</dbReference>
<evidence type="ECO:0000313" key="10">
    <source>
        <dbReference type="Proteomes" id="UP000460318"/>
    </source>
</evidence>
<dbReference type="PANTHER" id="PTHR11328:SF24">
    <property type="entry name" value="MAJOR FACILITATOR SUPERFAMILY (MFS) PROFILE DOMAIN-CONTAINING PROTEIN"/>
    <property type="match status" value="1"/>
</dbReference>
<keyword evidence="10" id="KW-1185">Reference proteome</keyword>
<evidence type="ECO:0000256" key="2">
    <source>
        <dbReference type="ARBA" id="ARBA00022448"/>
    </source>
</evidence>
<keyword evidence="2" id="KW-0813">Transport</keyword>
<dbReference type="PROSITE" id="PS00872">
    <property type="entry name" value="NA_GALACTOSIDE_SYMP"/>
    <property type="match status" value="1"/>
</dbReference>
<organism evidence="9 10">
    <name type="scientific">Paenibacillus dendrobii</name>
    <dbReference type="NCBI Taxonomy" id="2691084"/>
    <lineage>
        <taxon>Bacteria</taxon>
        <taxon>Bacillati</taxon>
        <taxon>Bacillota</taxon>
        <taxon>Bacilli</taxon>
        <taxon>Bacillales</taxon>
        <taxon>Paenibacillaceae</taxon>
        <taxon>Paenibacillus</taxon>
    </lineage>
</organism>
<feature type="transmembrane region" description="Helical" evidence="8">
    <location>
        <begin position="308"/>
        <end position="325"/>
    </location>
</feature>
<feature type="transmembrane region" description="Helical" evidence="8">
    <location>
        <begin position="331"/>
        <end position="353"/>
    </location>
</feature>
<feature type="transmembrane region" description="Helical" evidence="8">
    <location>
        <begin position="30"/>
        <end position="47"/>
    </location>
</feature>
<accession>A0A7X3LKI1</accession>
<feature type="transmembrane region" description="Helical" evidence="8">
    <location>
        <begin position="121"/>
        <end position="143"/>
    </location>
</feature>
<proteinExistence type="predicted"/>
<dbReference type="InterPro" id="IPR001927">
    <property type="entry name" value="Na/Gal_symport"/>
</dbReference>
<dbReference type="GO" id="GO:0015293">
    <property type="term" value="F:symporter activity"/>
    <property type="evidence" value="ECO:0007669"/>
    <property type="project" value="UniProtKB-KW"/>
</dbReference>
<feature type="transmembrane region" description="Helical" evidence="8">
    <location>
        <begin position="240"/>
        <end position="265"/>
    </location>
</feature>
<evidence type="ECO:0000256" key="3">
    <source>
        <dbReference type="ARBA" id="ARBA00022475"/>
    </source>
</evidence>
<evidence type="ECO:0000256" key="1">
    <source>
        <dbReference type="ARBA" id="ARBA00004651"/>
    </source>
</evidence>
<dbReference type="EMBL" id="WUBI01000004">
    <property type="protein sequence ID" value="MWV46504.1"/>
    <property type="molecule type" value="Genomic_DNA"/>
</dbReference>
<feature type="transmembrane region" description="Helical" evidence="8">
    <location>
        <begin position="414"/>
        <end position="436"/>
    </location>
</feature>
<dbReference type="Proteomes" id="UP000460318">
    <property type="component" value="Unassembled WGS sequence"/>
</dbReference>
<evidence type="ECO:0000256" key="7">
    <source>
        <dbReference type="ARBA" id="ARBA00023136"/>
    </source>
</evidence>
<feature type="transmembrane region" description="Helical" evidence="8">
    <location>
        <begin position="53"/>
        <end position="72"/>
    </location>
</feature>
<dbReference type="AlphaFoldDB" id="A0A7X3LKI1"/>
<reference evidence="9 10" key="1">
    <citation type="submission" date="2019-12" db="EMBL/GenBank/DDBJ databases">
        <title>Paenibacillus sp. nov., an endophytic bacterium isolated from the stem of Dendrobium.</title>
        <authorList>
            <person name="Zhao R."/>
        </authorList>
    </citation>
    <scope>NUCLEOTIDE SEQUENCE [LARGE SCALE GENOMIC DNA]</scope>
    <source>
        <strain evidence="9 10">HJL G12</strain>
    </source>
</reference>
<evidence type="ECO:0000256" key="6">
    <source>
        <dbReference type="ARBA" id="ARBA00022989"/>
    </source>
</evidence>
<feature type="transmembrane region" description="Helical" evidence="8">
    <location>
        <begin position="382"/>
        <end position="402"/>
    </location>
</feature>
<evidence type="ECO:0000256" key="4">
    <source>
        <dbReference type="ARBA" id="ARBA00022692"/>
    </source>
</evidence>
<keyword evidence="5" id="KW-0769">Symport</keyword>
<protein>
    <submittedName>
        <fullName evidence="9">MFS transporter</fullName>
    </submittedName>
</protein>
<dbReference type="Gene3D" id="1.20.1250.20">
    <property type="entry name" value="MFS general substrate transporter like domains"/>
    <property type="match status" value="1"/>
</dbReference>
<evidence type="ECO:0000256" key="5">
    <source>
        <dbReference type="ARBA" id="ARBA00022847"/>
    </source>
</evidence>